<comment type="subcellular location">
    <subcellularLocation>
        <location evidence="1">Membrane</location>
        <topology evidence="1">Multi-pass membrane protein</topology>
    </subcellularLocation>
</comment>
<gene>
    <name evidence="10" type="ORF">U27_00878</name>
</gene>
<dbReference type="PANTHER" id="PTHR43731">
    <property type="entry name" value="RHOMBOID PROTEASE"/>
    <property type="match status" value="1"/>
</dbReference>
<dbReference type="Pfam" id="PF01694">
    <property type="entry name" value="Rhomboid"/>
    <property type="match status" value="1"/>
</dbReference>
<dbReference type="AlphaFoldDB" id="A0A081C8S5"/>
<protein>
    <submittedName>
        <fullName evidence="10">Rhomboid-like protein</fullName>
    </submittedName>
</protein>
<dbReference type="Proteomes" id="UP000030661">
    <property type="component" value="Unassembled WGS sequence"/>
</dbReference>
<feature type="transmembrane region" description="Helical" evidence="8">
    <location>
        <begin position="129"/>
        <end position="151"/>
    </location>
</feature>
<feature type="transmembrane region" description="Helical" evidence="8">
    <location>
        <begin position="20"/>
        <end position="43"/>
    </location>
</feature>
<evidence type="ECO:0000256" key="1">
    <source>
        <dbReference type="ARBA" id="ARBA00004141"/>
    </source>
</evidence>
<organism evidence="10">
    <name type="scientific">Vecturithrix granuli</name>
    <dbReference type="NCBI Taxonomy" id="1499967"/>
    <lineage>
        <taxon>Bacteria</taxon>
        <taxon>Candidatus Moduliflexota</taxon>
        <taxon>Candidatus Vecturitrichia</taxon>
        <taxon>Candidatus Vecturitrichales</taxon>
        <taxon>Candidatus Vecturitrichaceae</taxon>
        <taxon>Candidatus Vecturithrix</taxon>
    </lineage>
</organism>
<dbReference type="SUPFAM" id="SSF144091">
    <property type="entry name" value="Rhomboid-like"/>
    <property type="match status" value="1"/>
</dbReference>
<feature type="transmembrane region" description="Helical" evidence="8">
    <location>
        <begin position="182"/>
        <end position="208"/>
    </location>
</feature>
<feature type="domain" description="Peptidase S54 rhomboid" evidence="9">
    <location>
        <begin position="91"/>
        <end position="240"/>
    </location>
</feature>
<keyword evidence="7" id="KW-0802">TPR repeat</keyword>
<evidence type="ECO:0000256" key="6">
    <source>
        <dbReference type="ARBA" id="ARBA00023136"/>
    </source>
</evidence>
<dbReference type="SUPFAM" id="SSF48452">
    <property type="entry name" value="TPR-like"/>
    <property type="match status" value="1"/>
</dbReference>
<keyword evidence="4" id="KW-0378">Hydrolase</keyword>
<keyword evidence="6 8" id="KW-0472">Membrane</keyword>
<comment type="similarity">
    <text evidence="2">Belongs to the peptidase S54 family.</text>
</comment>
<dbReference type="GO" id="GO:0004252">
    <property type="term" value="F:serine-type endopeptidase activity"/>
    <property type="evidence" value="ECO:0007669"/>
    <property type="project" value="InterPro"/>
</dbReference>
<evidence type="ECO:0000256" key="3">
    <source>
        <dbReference type="ARBA" id="ARBA00022692"/>
    </source>
</evidence>
<dbReference type="PROSITE" id="PS50005">
    <property type="entry name" value="TPR"/>
    <property type="match status" value="1"/>
</dbReference>
<dbReference type="EMBL" id="DF820476">
    <property type="protein sequence ID" value="GAK60980.1"/>
    <property type="molecule type" value="Genomic_DNA"/>
</dbReference>
<reference evidence="10" key="1">
    <citation type="journal article" date="2015" name="PeerJ">
        <title>First genomic representation of candidate bacterial phylum KSB3 points to enhanced environmental sensing as a trigger of wastewater bulking.</title>
        <authorList>
            <person name="Sekiguchi Y."/>
            <person name="Ohashi A."/>
            <person name="Parks D.H."/>
            <person name="Yamauchi T."/>
            <person name="Tyson G.W."/>
            <person name="Hugenholtz P."/>
        </authorList>
    </citation>
    <scope>NUCLEOTIDE SEQUENCE [LARGE SCALE GENOMIC DNA]</scope>
</reference>
<dbReference type="InterPro" id="IPR019734">
    <property type="entry name" value="TPR_rpt"/>
</dbReference>
<dbReference type="eggNOG" id="COG0705">
    <property type="taxonomic scope" value="Bacteria"/>
</dbReference>
<sequence length="396" mass="44279">MFIPVGDTPNPRNFTPWVNWFLIAVNVAIYLLISMPLAARGVSFDDPLLQEYVRYVYPSLPSILALRQVLAQISTYDLFVFVHGYKPAAPELNDLFFSMFLHGSFLHLAGNMLFLWIYGDNAEHRLGRLGYLLTYLMTGVAATLFFGMFAGKSMTPLVGASGAISGVLGLYFLLFPRNKVKVFIALFPFFFNTVLLPARLVLGIYIVVDNLLPFLTGAQSNVAFGAHLGGFFAGLAVAWVGEHFAWRWPWTDSFWRLGSAKAKQPIAEEPVSHSPLLDIRNALAHNDPDQAIEALARIDRSEVAQLEPNDCVVLANWLEDTGHPIAATRLLRSCLANHQHADNLADVYLMLGLMRLRQGQPTAAYQYLLNVFDYDPSPETAARAREALNQIDMYRH</sequence>
<dbReference type="InterPro" id="IPR011990">
    <property type="entry name" value="TPR-like_helical_dom_sf"/>
</dbReference>
<feature type="transmembrane region" description="Helical" evidence="8">
    <location>
        <begin position="95"/>
        <end position="117"/>
    </location>
</feature>
<dbReference type="HOGENOM" id="CLU_745495_0_0_0"/>
<name>A0A081C8S5_VECG1</name>
<evidence type="ECO:0000256" key="7">
    <source>
        <dbReference type="PROSITE-ProRule" id="PRU00339"/>
    </source>
</evidence>
<dbReference type="InterPro" id="IPR035952">
    <property type="entry name" value="Rhomboid-like_sf"/>
</dbReference>
<feature type="transmembrane region" description="Helical" evidence="8">
    <location>
        <begin position="220"/>
        <end position="240"/>
    </location>
</feature>
<dbReference type="PANTHER" id="PTHR43731:SF14">
    <property type="entry name" value="PRESENILIN-ASSOCIATED RHOMBOID-LIKE PROTEIN, MITOCHONDRIAL"/>
    <property type="match status" value="1"/>
</dbReference>
<keyword evidence="5 8" id="KW-1133">Transmembrane helix</keyword>
<evidence type="ECO:0000259" key="9">
    <source>
        <dbReference type="Pfam" id="PF01694"/>
    </source>
</evidence>
<keyword evidence="11" id="KW-1185">Reference proteome</keyword>
<evidence type="ECO:0000313" key="11">
    <source>
        <dbReference type="Proteomes" id="UP000030661"/>
    </source>
</evidence>
<dbReference type="STRING" id="1499967.U27_00878"/>
<dbReference type="Gene3D" id="1.20.1540.10">
    <property type="entry name" value="Rhomboid-like"/>
    <property type="match status" value="1"/>
</dbReference>
<dbReference type="InterPro" id="IPR022764">
    <property type="entry name" value="Peptidase_S54_rhomboid_dom"/>
</dbReference>
<accession>A0A081C8S5</accession>
<keyword evidence="3 8" id="KW-0812">Transmembrane</keyword>
<feature type="repeat" description="TPR" evidence="7">
    <location>
        <begin position="345"/>
        <end position="378"/>
    </location>
</feature>
<evidence type="ECO:0000256" key="8">
    <source>
        <dbReference type="SAM" id="Phobius"/>
    </source>
</evidence>
<dbReference type="GO" id="GO:0016020">
    <property type="term" value="C:membrane"/>
    <property type="evidence" value="ECO:0007669"/>
    <property type="project" value="UniProtKB-SubCell"/>
</dbReference>
<evidence type="ECO:0000256" key="4">
    <source>
        <dbReference type="ARBA" id="ARBA00022801"/>
    </source>
</evidence>
<dbReference type="InterPro" id="IPR050925">
    <property type="entry name" value="Rhomboid_protease_S54"/>
</dbReference>
<proteinExistence type="inferred from homology"/>
<evidence type="ECO:0000313" key="10">
    <source>
        <dbReference type="EMBL" id="GAK60980.1"/>
    </source>
</evidence>
<evidence type="ECO:0000256" key="2">
    <source>
        <dbReference type="ARBA" id="ARBA00009045"/>
    </source>
</evidence>
<feature type="transmembrane region" description="Helical" evidence="8">
    <location>
        <begin position="157"/>
        <end position="175"/>
    </location>
</feature>
<dbReference type="Gene3D" id="1.25.40.10">
    <property type="entry name" value="Tetratricopeptide repeat domain"/>
    <property type="match status" value="1"/>
</dbReference>
<evidence type="ECO:0000256" key="5">
    <source>
        <dbReference type="ARBA" id="ARBA00022989"/>
    </source>
</evidence>